<evidence type="ECO:0000256" key="1">
    <source>
        <dbReference type="SAM" id="Phobius"/>
    </source>
</evidence>
<evidence type="ECO:0000313" key="2">
    <source>
        <dbReference type="EMBL" id="EON75189.1"/>
    </source>
</evidence>
<protein>
    <submittedName>
        <fullName evidence="2">Uncharacterized protein</fullName>
    </submittedName>
</protein>
<keyword evidence="1" id="KW-1133">Transmembrane helix</keyword>
<feature type="transmembrane region" description="Helical" evidence="1">
    <location>
        <begin position="109"/>
        <end position="130"/>
    </location>
</feature>
<accession>R7ZMF4</accession>
<organism evidence="2 3">
    <name type="scientific">Lunatimonas lonarensis</name>
    <dbReference type="NCBI Taxonomy" id="1232681"/>
    <lineage>
        <taxon>Bacteria</taxon>
        <taxon>Pseudomonadati</taxon>
        <taxon>Bacteroidota</taxon>
        <taxon>Cytophagia</taxon>
        <taxon>Cytophagales</taxon>
        <taxon>Cyclobacteriaceae</taxon>
    </lineage>
</organism>
<dbReference type="EMBL" id="AQHR01000110">
    <property type="protein sequence ID" value="EON75189.1"/>
    <property type="molecule type" value="Genomic_DNA"/>
</dbReference>
<gene>
    <name evidence="2" type="ORF">ADIS_4360</name>
</gene>
<reference evidence="2 3" key="1">
    <citation type="submission" date="2013-02" db="EMBL/GenBank/DDBJ databases">
        <title>A novel strain isolated from Lonar lake, Maharashtra, India.</title>
        <authorList>
            <person name="Singh A."/>
        </authorList>
    </citation>
    <scope>NUCLEOTIDE SEQUENCE [LARGE SCALE GENOMIC DNA]</scope>
    <source>
        <strain evidence="2 3">AK24</strain>
    </source>
</reference>
<keyword evidence="1" id="KW-0472">Membrane</keyword>
<sequence>MDGLEARRPREFVSDDFSDGVRDFFHAKSLLMAHALYLTKALEQWVEAADQGKGELEQFIRYQEIVNKISLAELEVSSLKAAIHCEEDKVDQLAWYLDRLQRTTSSRRTIAGILTDASISLVSAGIVLWAANGNTLRQLLGVGASLTQITLNLVNRKETFVIRLDHELNILQEVFAGEADEWSQIIPPSVWYYLHAEETKLYEGSIQEKLLNTIEPYEVSGNLSLFLSDGGIYTAEELQVRSAMLDILASYVDLMKQDLLAFRREVMEFRRGSEEERDS</sequence>
<comment type="caution">
    <text evidence="2">The sequence shown here is derived from an EMBL/GenBank/DDBJ whole genome shotgun (WGS) entry which is preliminary data.</text>
</comment>
<dbReference type="AlphaFoldDB" id="R7ZMF4"/>
<evidence type="ECO:0000313" key="3">
    <source>
        <dbReference type="Proteomes" id="UP000013909"/>
    </source>
</evidence>
<name>R7ZMF4_9BACT</name>
<keyword evidence="1" id="KW-0812">Transmembrane</keyword>
<keyword evidence="3" id="KW-1185">Reference proteome</keyword>
<dbReference type="Proteomes" id="UP000013909">
    <property type="component" value="Unassembled WGS sequence"/>
</dbReference>
<proteinExistence type="predicted"/>
<dbReference type="STRING" id="1232681.ADIS_4360"/>